<dbReference type="EnsemblMetazoa" id="tetur07g04970.1">
    <property type="protein sequence ID" value="tetur07g04970.1"/>
    <property type="gene ID" value="tetur07g04970"/>
</dbReference>
<dbReference type="AlphaFoldDB" id="T1K9H7"/>
<organism evidence="2 3">
    <name type="scientific">Tetranychus urticae</name>
    <name type="common">Two-spotted spider mite</name>
    <dbReference type="NCBI Taxonomy" id="32264"/>
    <lineage>
        <taxon>Eukaryota</taxon>
        <taxon>Metazoa</taxon>
        <taxon>Ecdysozoa</taxon>
        <taxon>Arthropoda</taxon>
        <taxon>Chelicerata</taxon>
        <taxon>Arachnida</taxon>
        <taxon>Acari</taxon>
        <taxon>Acariformes</taxon>
        <taxon>Trombidiformes</taxon>
        <taxon>Prostigmata</taxon>
        <taxon>Eleutherengona</taxon>
        <taxon>Raphignathae</taxon>
        <taxon>Tetranychoidea</taxon>
        <taxon>Tetranychidae</taxon>
        <taxon>Tetranychus</taxon>
    </lineage>
</organism>
<dbReference type="Pfam" id="PF21886">
    <property type="entry name" value="BRF2-like_C_cyclin_rpt"/>
    <property type="match status" value="1"/>
</dbReference>
<reference evidence="2" key="2">
    <citation type="submission" date="2015-06" db="UniProtKB">
        <authorList>
            <consortium name="EnsemblMetazoa"/>
        </authorList>
    </citation>
    <scope>IDENTIFICATION</scope>
</reference>
<dbReference type="SUPFAM" id="SSF57783">
    <property type="entry name" value="Zinc beta-ribbon"/>
    <property type="match status" value="1"/>
</dbReference>
<name>T1K9H7_TETUR</name>
<dbReference type="OMA" id="DLPHPAY"/>
<dbReference type="STRING" id="32264.T1K9H7"/>
<feature type="domain" description="BRF2-like C-terminal" evidence="1">
    <location>
        <begin position="187"/>
        <end position="304"/>
    </location>
</feature>
<dbReference type="HOGENOM" id="CLU_039947_0_0_1"/>
<dbReference type="Proteomes" id="UP000015104">
    <property type="component" value="Unassembled WGS sequence"/>
</dbReference>
<reference evidence="3" key="1">
    <citation type="submission" date="2011-08" db="EMBL/GenBank/DDBJ databases">
        <authorList>
            <person name="Rombauts S."/>
        </authorList>
    </citation>
    <scope>NUCLEOTIDE SEQUENCE</scope>
    <source>
        <strain evidence="3">London</strain>
    </source>
</reference>
<dbReference type="InterPro" id="IPR054078">
    <property type="entry name" value="BRF2-like_C"/>
</dbReference>
<dbReference type="EMBL" id="CAEY01001890">
    <property type="status" value="NOT_ANNOTATED_CDS"/>
    <property type="molecule type" value="Genomic_DNA"/>
</dbReference>
<keyword evidence="3" id="KW-1185">Reference proteome</keyword>
<sequence>MDNIQCSNCSSKSIDVEHGSWICLNCGLIVADKSQFQSNAEHEGLTYTNNSFFDGHRGLPNSVKHSLHRKAIAPACKNALERTKRLGEYFKFSPTMMQNLLDIFQTLLKSSIFIKKYTKNKAILGGVVAFIVTNQAGMILPMDTICGRVGCSLPEFKSILNMVLEANPSLKPTPKPINDLIPHTLNEAKFDESESKVINERTDGLVKLVKDANLMDGKHPTYVIQAALCLAWKSIKPKERGPNKITFKKFCNICKLPYSETGNQRFKELLDFTCTLITYLPWTKVSKQDSKSDIAFHLMDILNHSTLLIHRHREANKPKIPVVIQETSNLMKNYKPVIYSEEPEISDKEIESYIRSKKEIEFIKDLQSNLQSSSPKD</sequence>
<accession>T1K9H7</accession>
<evidence type="ECO:0000259" key="1">
    <source>
        <dbReference type="Pfam" id="PF21886"/>
    </source>
</evidence>
<evidence type="ECO:0000313" key="3">
    <source>
        <dbReference type="Proteomes" id="UP000015104"/>
    </source>
</evidence>
<proteinExistence type="predicted"/>
<evidence type="ECO:0000313" key="2">
    <source>
        <dbReference type="EnsemblMetazoa" id="tetur07g04970.1"/>
    </source>
</evidence>
<gene>
    <name evidence="2" type="primary">107361547</name>
</gene>
<dbReference type="eggNOG" id="KOG1598">
    <property type="taxonomic scope" value="Eukaryota"/>
</dbReference>
<dbReference type="OrthoDB" id="2121711at2759"/>
<protein>
    <recommendedName>
        <fullName evidence="1">BRF2-like C-terminal domain-containing protein</fullName>
    </recommendedName>
</protein>
<dbReference type="KEGG" id="tut:107361547"/>